<proteinExistence type="predicted"/>
<gene>
    <name evidence="1" type="ORF">LSALG_LOCUS37208</name>
</gene>
<dbReference type="AlphaFoldDB" id="A0AA35ZUH1"/>
<reference evidence="1" key="1">
    <citation type="submission" date="2023-04" db="EMBL/GenBank/DDBJ databases">
        <authorList>
            <person name="Vijverberg K."/>
            <person name="Xiong W."/>
            <person name="Schranz E."/>
        </authorList>
    </citation>
    <scope>NUCLEOTIDE SEQUENCE</scope>
</reference>
<evidence type="ECO:0000313" key="2">
    <source>
        <dbReference type="Proteomes" id="UP001177003"/>
    </source>
</evidence>
<sequence>MILVPDGSSNPPPSHDVAFERLARFLARKDVDPAPRGKGISIGAGISDKEDSTIFYLKVEIRIINQKLIENDVFIGNIDVIVSELEMENIQKSKQISDLQLNLGALSARYFDQKNKLISEFGDKFKTLVAEPNAAGSSHCAHSQAAQDPPIDQPI</sequence>
<name>A0AA35ZUH1_LACSI</name>
<accession>A0AA35ZUH1</accession>
<protein>
    <submittedName>
        <fullName evidence="1">Uncharacterized protein</fullName>
    </submittedName>
</protein>
<dbReference type="EMBL" id="OX465084">
    <property type="protein sequence ID" value="CAI9298441.1"/>
    <property type="molecule type" value="Genomic_DNA"/>
</dbReference>
<dbReference type="Proteomes" id="UP001177003">
    <property type="component" value="Chromosome 8"/>
</dbReference>
<keyword evidence="2" id="KW-1185">Reference proteome</keyword>
<evidence type="ECO:0000313" key="1">
    <source>
        <dbReference type="EMBL" id="CAI9298441.1"/>
    </source>
</evidence>
<organism evidence="1 2">
    <name type="scientific">Lactuca saligna</name>
    <name type="common">Willowleaf lettuce</name>
    <dbReference type="NCBI Taxonomy" id="75948"/>
    <lineage>
        <taxon>Eukaryota</taxon>
        <taxon>Viridiplantae</taxon>
        <taxon>Streptophyta</taxon>
        <taxon>Embryophyta</taxon>
        <taxon>Tracheophyta</taxon>
        <taxon>Spermatophyta</taxon>
        <taxon>Magnoliopsida</taxon>
        <taxon>eudicotyledons</taxon>
        <taxon>Gunneridae</taxon>
        <taxon>Pentapetalae</taxon>
        <taxon>asterids</taxon>
        <taxon>campanulids</taxon>
        <taxon>Asterales</taxon>
        <taxon>Asteraceae</taxon>
        <taxon>Cichorioideae</taxon>
        <taxon>Cichorieae</taxon>
        <taxon>Lactucinae</taxon>
        <taxon>Lactuca</taxon>
    </lineage>
</organism>